<reference evidence="1 2" key="1">
    <citation type="submission" date="2019-11" db="EMBL/GenBank/DDBJ databases">
        <title>Whole genome sequence of Oryza granulata.</title>
        <authorList>
            <person name="Li W."/>
        </authorList>
    </citation>
    <scope>NUCLEOTIDE SEQUENCE [LARGE SCALE GENOMIC DNA]</scope>
    <source>
        <strain evidence="2">cv. Menghai</strain>
        <tissue evidence="1">Leaf</tissue>
    </source>
</reference>
<proteinExistence type="predicted"/>
<gene>
    <name evidence="1" type="ORF">E2562_016840</name>
</gene>
<organism evidence="1 2">
    <name type="scientific">Oryza meyeriana var. granulata</name>
    <dbReference type="NCBI Taxonomy" id="110450"/>
    <lineage>
        <taxon>Eukaryota</taxon>
        <taxon>Viridiplantae</taxon>
        <taxon>Streptophyta</taxon>
        <taxon>Embryophyta</taxon>
        <taxon>Tracheophyta</taxon>
        <taxon>Spermatophyta</taxon>
        <taxon>Magnoliopsida</taxon>
        <taxon>Liliopsida</taxon>
        <taxon>Poales</taxon>
        <taxon>Poaceae</taxon>
        <taxon>BOP clade</taxon>
        <taxon>Oryzoideae</taxon>
        <taxon>Oryzeae</taxon>
        <taxon>Oryzinae</taxon>
        <taxon>Oryza</taxon>
        <taxon>Oryza meyeriana</taxon>
    </lineage>
</organism>
<name>A0A6G1BXP0_9ORYZ</name>
<dbReference type="Proteomes" id="UP000479710">
    <property type="component" value="Unassembled WGS sequence"/>
</dbReference>
<keyword evidence="2" id="KW-1185">Reference proteome</keyword>
<dbReference type="AlphaFoldDB" id="A0A6G1BXP0"/>
<protein>
    <submittedName>
        <fullName evidence="1">Uncharacterized protein</fullName>
    </submittedName>
</protein>
<dbReference type="EMBL" id="SPHZ02000011">
    <property type="protein sequence ID" value="KAF0892541.1"/>
    <property type="molecule type" value="Genomic_DNA"/>
</dbReference>
<sequence length="67" mass="7296">MASSPVSHMLHYNNAGFLNLSAKGGHLEDELYSFATNAGIGAIHLLINVRYLGVYDNQQSTMATLQE</sequence>
<evidence type="ECO:0000313" key="2">
    <source>
        <dbReference type="Proteomes" id="UP000479710"/>
    </source>
</evidence>
<comment type="caution">
    <text evidence="1">The sequence shown here is derived from an EMBL/GenBank/DDBJ whole genome shotgun (WGS) entry which is preliminary data.</text>
</comment>
<accession>A0A6G1BXP0</accession>
<evidence type="ECO:0000313" key="1">
    <source>
        <dbReference type="EMBL" id="KAF0892541.1"/>
    </source>
</evidence>